<gene>
    <name evidence="6" type="ORF">SAMN05192574_101997</name>
</gene>
<keyword evidence="2" id="KW-0964">Secreted</keyword>
<dbReference type="GO" id="GO:0005576">
    <property type="term" value="C:extracellular region"/>
    <property type="evidence" value="ECO:0007669"/>
    <property type="project" value="UniProtKB-SubCell"/>
</dbReference>
<dbReference type="SUPFAM" id="SSF51126">
    <property type="entry name" value="Pectin lyase-like"/>
    <property type="match status" value="1"/>
</dbReference>
<dbReference type="RefSeq" id="WP_143065089.1">
    <property type="nucleotide sequence ID" value="NZ_FOCL01000001.1"/>
</dbReference>
<dbReference type="InterPro" id="IPR052052">
    <property type="entry name" value="Polysaccharide_Lyase_9"/>
</dbReference>
<dbReference type="Pfam" id="PF07602">
    <property type="entry name" value="DUF1565"/>
    <property type="match status" value="1"/>
</dbReference>
<dbReference type="InterPro" id="IPR011050">
    <property type="entry name" value="Pectin_lyase_fold/virulence"/>
</dbReference>
<evidence type="ECO:0000313" key="7">
    <source>
        <dbReference type="Proteomes" id="UP000198942"/>
    </source>
</evidence>
<dbReference type="PANTHER" id="PTHR40088:SF2">
    <property type="entry name" value="SECRETED SUGAR HYDROLASE"/>
    <property type="match status" value="1"/>
</dbReference>
<keyword evidence="3 4" id="KW-0732">Signal</keyword>
<organism evidence="6 7">
    <name type="scientific">Mucilaginibacter gossypiicola</name>
    <dbReference type="NCBI Taxonomy" id="551995"/>
    <lineage>
        <taxon>Bacteria</taxon>
        <taxon>Pseudomonadati</taxon>
        <taxon>Bacteroidota</taxon>
        <taxon>Sphingobacteriia</taxon>
        <taxon>Sphingobacteriales</taxon>
        <taxon>Sphingobacteriaceae</taxon>
        <taxon>Mucilaginibacter</taxon>
    </lineage>
</organism>
<keyword evidence="7" id="KW-1185">Reference proteome</keyword>
<evidence type="ECO:0000259" key="5">
    <source>
        <dbReference type="Pfam" id="PF07602"/>
    </source>
</evidence>
<dbReference type="GO" id="GO:0016837">
    <property type="term" value="F:carbon-oxygen lyase activity, acting on polysaccharides"/>
    <property type="evidence" value="ECO:0007669"/>
    <property type="project" value="TreeGrafter"/>
</dbReference>
<dbReference type="AlphaFoldDB" id="A0A1H8BPX7"/>
<dbReference type="STRING" id="551995.SAMN05192574_101997"/>
<dbReference type="Proteomes" id="UP000198942">
    <property type="component" value="Unassembled WGS sequence"/>
</dbReference>
<feature type="domain" description="DUF1565" evidence="5">
    <location>
        <begin position="43"/>
        <end position="82"/>
    </location>
</feature>
<sequence length="517" mass="56235">MKFYITLWFLCCMTINTMASCKKNADGHNKPLLVSPHSYYVAVDGSDNNKGSINAPFQTINAALSHAIPGDSIMVRGGRYYDKVVFPKPGIKNKTITLKAYPGEKPVLDGSKTIVTGWTALVTLRNVAYITLDGFEICNLISSAHGVDPEGIAIDSNSHDITIKNCDIHNIKNNASLADWRSAHAILVIGNAATPITNLVITGCLVHDTHTGTSENVTLAGNVDGFIFSHNKVYDTENIGVIVAGGDNLNPKGAVATNYARNGVISDNEFHDNTMTKTPETWGADRYGAISIYVCGGANTIIERNIVYNSDRGIGLVSESNIYATKTTIVRNNFVYNCYRTGIYMGDYLNYTTGGTKDCYVVNNTLYQNDRVVGAFGEIEGEIRLTEHCDNNVIKNNIVFARPVDVFVHKYTTTGSNNIIDNNLYYTTGTPQWIWNSTNGAPLTFFDAWKTTSNNDANSTNGINPLLLSTAHPDLRIQPSSPAKNSGVVISADINGKTDIDGKARIVNNQISKGAFQ</sequence>
<dbReference type="EMBL" id="FOCL01000001">
    <property type="protein sequence ID" value="SEM84826.1"/>
    <property type="molecule type" value="Genomic_DNA"/>
</dbReference>
<evidence type="ECO:0000256" key="4">
    <source>
        <dbReference type="SAM" id="SignalP"/>
    </source>
</evidence>
<dbReference type="PANTHER" id="PTHR40088">
    <property type="entry name" value="PECTATE LYASE (EUROFUNG)"/>
    <property type="match status" value="1"/>
</dbReference>
<name>A0A1H8BPX7_9SPHI</name>
<evidence type="ECO:0000313" key="6">
    <source>
        <dbReference type="EMBL" id="SEM84826.1"/>
    </source>
</evidence>
<dbReference type="PROSITE" id="PS51257">
    <property type="entry name" value="PROKAR_LIPOPROTEIN"/>
    <property type="match status" value="1"/>
</dbReference>
<evidence type="ECO:0000256" key="2">
    <source>
        <dbReference type="ARBA" id="ARBA00022525"/>
    </source>
</evidence>
<accession>A0A1H8BPX7</accession>
<dbReference type="SMART" id="SM00710">
    <property type="entry name" value="PbH1"/>
    <property type="match status" value="6"/>
</dbReference>
<feature type="chain" id="PRO_5011553912" evidence="4">
    <location>
        <begin position="20"/>
        <end position="517"/>
    </location>
</feature>
<feature type="signal peptide" evidence="4">
    <location>
        <begin position="1"/>
        <end position="19"/>
    </location>
</feature>
<dbReference type="InterPro" id="IPR012334">
    <property type="entry name" value="Pectin_lyas_fold"/>
</dbReference>
<evidence type="ECO:0000256" key="3">
    <source>
        <dbReference type="ARBA" id="ARBA00022729"/>
    </source>
</evidence>
<protein>
    <submittedName>
        <fullName evidence="6">Right handed beta helix region</fullName>
    </submittedName>
</protein>
<dbReference type="Gene3D" id="2.160.20.10">
    <property type="entry name" value="Single-stranded right-handed beta-helix, Pectin lyase-like"/>
    <property type="match status" value="1"/>
</dbReference>
<evidence type="ECO:0000256" key="1">
    <source>
        <dbReference type="ARBA" id="ARBA00004613"/>
    </source>
</evidence>
<dbReference type="InterPro" id="IPR006626">
    <property type="entry name" value="PbH1"/>
</dbReference>
<proteinExistence type="predicted"/>
<dbReference type="OrthoDB" id="9795486at2"/>
<comment type="subcellular location">
    <subcellularLocation>
        <location evidence="1">Secreted</location>
    </subcellularLocation>
</comment>
<reference evidence="7" key="1">
    <citation type="submission" date="2016-10" db="EMBL/GenBank/DDBJ databases">
        <authorList>
            <person name="Varghese N."/>
            <person name="Submissions S."/>
        </authorList>
    </citation>
    <scope>NUCLEOTIDE SEQUENCE [LARGE SCALE GENOMIC DNA]</scope>
    <source>
        <strain evidence="7">Gh-48</strain>
    </source>
</reference>
<dbReference type="InterPro" id="IPR011459">
    <property type="entry name" value="DUF1565"/>
</dbReference>